<protein>
    <submittedName>
        <fullName evidence="1">BQ5605_C034g11309 protein</fullName>
    </submittedName>
</protein>
<evidence type="ECO:0000313" key="1">
    <source>
        <dbReference type="EMBL" id="SGY99857.1"/>
    </source>
</evidence>
<dbReference type="AlphaFoldDB" id="A0A2X0MKG5"/>
<sequence length="103" mass="11559">MRDASLEQRLERSAVDFLGQRDLVEPVLRDLTGRLSSMCGVRLFCTDLPECTVTVHDLRIRVLEPLVMLALQLYHDRKGEDGNKPAGGFFTTALRTPFTPTPS</sequence>
<accession>A0A2X0MKG5</accession>
<dbReference type="EMBL" id="FQNC01000065">
    <property type="protein sequence ID" value="SGY99857.1"/>
    <property type="molecule type" value="Genomic_DNA"/>
</dbReference>
<proteinExistence type="predicted"/>
<dbReference type="Proteomes" id="UP000249464">
    <property type="component" value="Unassembled WGS sequence"/>
</dbReference>
<organism evidence="1 2">
    <name type="scientific">Microbotryum silenes-dioicae</name>
    <dbReference type="NCBI Taxonomy" id="796604"/>
    <lineage>
        <taxon>Eukaryota</taxon>
        <taxon>Fungi</taxon>
        <taxon>Dikarya</taxon>
        <taxon>Basidiomycota</taxon>
        <taxon>Pucciniomycotina</taxon>
        <taxon>Microbotryomycetes</taxon>
        <taxon>Microbotryales</taxon>
        <taxon>Microbotryaceae</taxon>
        <taxon>Microbotryum</taxon>
    </lineage>
</organism>
<name>A0A2X0MKG5_9BASI</name>
<reference evidence="1 2" key="1">
    <citation type="submission" date="2016-11" db="EMBL/GenBank/DDBJ databases">
        <authorList>
            <person name="Jaros S."/>
            <person name="Januszkiewicz K."/>
            <person name="Wedrychowicz H."/>
        </authorList>
    </citation>
    <scope>NUCLEOTIDE SEQUENCE [LARGE SCALE GENOMIC DNA]</scope>
</reference>
<keyword evidence="2" id="KW-1185">Reference proteome</keyword>
<evidence type="ECO:0000313" key="2">
    <source>
        <dbReference type="Proteomes" id="UP000249464"/>
    </source>
</evidence>
<gene>
    <name evidence="1" type="primary">BQ5605_C034g11309</name>
    <name evidence="1" type="ORF">BQ5605_C034G11309</name>
</gene>